<evidence type="ECO:0000313" key="2">
    <source>
        <dbReference type="EMBL" id="KAK5045330.1"/>
    </source>
</evidence>
<reference evidence="2 3" key="1">
    <citation type="submission" date="2023-08" db="EMBL/GenBank/DDBJ databases">
        <title>Black Yeasts Isolated from many extreme environments.</title>
        <authorList>
            <person name="Coleine C."/>
            <person name="Stajich J.E."/>
            <person name="Selbmann L."/>
        </authorList>
    </citation>
    <scope>NUCLEOTIDE SEQUENCE [LARGE SCALE GENOMIC DNA]</scope>
    <source>
        <strain evidence="2 3">CCFEE 5792</strain>
    </source>
</reference>
<dbReference type="PANTHER" id="PTHR43510">
    <property type="entry name" value="AMINOTRANSFERASE FUNCTION, HYPOTHETICAL (EUROFUNG)"/>
    <property type="match status" value="1"/>
</dbReference>
<feature type="domain" description="Aminotransferase class I/classII large" evidence="1">
    <location>
        <begin position="34"/>
        <end position="388"/>
    </location>
</feature>
<dbReference type="AlphaFoldDB" id="A0AAV9MUP2"/>
<dbReference type="InterPro" id="IPR015424">
    <property type="entry name" value="PyrdxlP-dep_Trfase"/>
</dbReference>
<dbReference type="CDD" id="cd00609">
    <property type="entry name" value="AAT_like"/>
    <property type="match status" value="1"/>
</dbReference>
<dbReference type="SUPFAM" id="SSF53383">
    <property type="entry name" value="PLP-dependent transferases"/>
    <property type="match status" value="1"/>
</dbReference>
<proteinExistence type="predicted"/>
<dbReference type="RefSeq" id="XP_064700962.1">
    <property type="nucleotide sequence ID" value="XM_064852976.1"/>
</dbReference>
<evidence type="ECO:0000259" key="1">
    <source>
        <dbReference type="Pfam" id="PF00155"/>
    </source>
</evidence>
<dbReference type="GO" id="GO:0030170">
    <property type="term" value="F:pyridoxal phosphate binding"/>
    <property type="evidence" value="ECO:0007669"/>
    <property type="project" value="InterPro"/>
</dbReference>
<evidence type="ECO:0000313" key="3">
    <source>
        <dbReference type="Proteomes" id="UP001358417"/>
    </source>
</evidence>
<sequence>MASNLNTLVDSAEWLEQHRNSVKYDLASASPSPLSINDLLGISEHRDKSQQVLALPDLTLEDHTSLTGADEFRDNLAALYSAKSVGVTREDIIISSGESAAIYTVLSSLLAKGDHVICQHPSNELLHQIPTNLGVEVSLWKAKPTSKWKLDVEELAGLTRDSTKLIIIQSPCDPTGAIVPRPVLEQLIDFATEKNLTILADEVSRPLFHSILPSDEDFPPSTVNMGYKKVAVIGSVSRAYSLPGIKAAWITSRHKEIIDACRRSIQLTSGPVSRLDEAVAAEAVSDRCIHGLLARNIKICQTNMEALQAFIDEHNWACSWVKPVAGTTGMIKFHKMGKPIDNEAFCTALHSQQGILVVPANKSLEDRSDLRGHVRVSFAGPTKEFNTALEAWKVFMEEHYETIPTVLNKSNAI</sequence>
<gene>
    <name evidence="2" type="ORF">LTR84_009436</name>
</gene>
<dbReference type="Gene3D" id="3.90.1150.10">
    <property type="entry name" value="Aspartate Aminotransferase, domain 1"/>
    <property type="match status" value="1"/>
</dbReference>
<name>A0AAV9MUP2_9EURO</name>
<dbReference type="Gene3D" id="3.40.640.10">
    <property type="entry name" value="Type I PLP-dependent aspartate aminotransferase-like (Major domain)"/>
    <property type="match status" value="1"/>
</dbReference>
<accession>A0AAV9MUP2</accession>
<dbReference type="Proteomes" id="UP001358417">
    <property type="component" value="Unassembled WGS sequence"/>
</dbReference>
<keyword evidence="3" id="KW-1185">Reference proteome</keyword>
<organism evidence="2 3">
    <name type="scientific">Exophiala bonariae</name>
    <dbReference type="NCBI Taxonomy" id="1690606"/>
    <lineage>
        <taxon>Eukaryota</taxon>
        <taxon>Fungi</taxon>
        <taxon>Dikarya</taxon>
        <taxon>Ascomycota</taxon>
        <taxon>Pezizomycotina</taxon>
        <taxon>Eurotiomycetes</taxon>
        <taxon>Chaetothyriomycetidae</taxon>
        <taxon>Chaetothyriales</taxon>
        <taxon>Herpotrichiellaceae</taxon>
        <taxon>Exophiala</taxon>
    </lineage>
</organism>
<dbReference type="GeneID" id="89977595"/>
<comment type="caution">
    <text evidence="2">The sequence shown here is derived from an EMBL/GenBank/DDBJ whole genome shotgun (WGS) entry which is preliminary data.</text>
</comment>
<dbReference type="InterPro" id="IPR015421">
    <property type="entry name" value="PyrdxlP-dep_Trfase_major"/>
</dbReference>
<dbReference type="InterPro" id="IPR004839">
    <property type="entry name" value="Aminotransferase_I/II_large"/>
</dbReference>
<dbReference type="Pfam" id="PF00155">
    <property type="entry name" value="Aminotran_1_2"/>
    <property type="match status" value="1"/>
</dbReference>
<dbReference type="PANTHER" id="PTHR43510:SF1">
    <property type="entry name" value="AMINOTRANSFERASE FUNCTION, HYPOTHETICAL (EUROFUNG)"/>
    <property type="match status" value="1"/>
</dbReference>
<dbReference type="EMBL" id="JAVRRD010000038">
    <property type="protein sequence ID" value="KAK5045330.1"/>
    <property type="molecule type" value="Genomic_DNA"/>
</dbReference>
<dbReference type="InterPro" id="IPR015422">
    <property type="entry name" value="PyrdxlP-dep_Trfase_small"/>
</dbReference>
<protein>
    <recommendedName>
        <fullName evidence="1">Aminotransferase class I/classII large domain-containing protein</fullName>
    </recommendedName>
</protein>